<feature type="domain" description="DUF1980" evidence="1">
    <location>
        <begin position="194"/>
        <end position="311"/>
    </location>
</feature>
<keyword evidence="3" id="KW-1185">Reference proteome</keyword>
<dbReference type="AlphaFoldDB" id="A0A011VVY3"/>
<organism evidence="2 3">
    <name type="scientific">Ruminococcus albus SY3</name>
    <dbReference type="NCBI Taxonomy" id="1341156"/>
    <lineage>
        <taxon>Bacteria</taxon>
        <taxon>Bacillati</taxon>
        <taxon>Bacillota</taxon>
        <taxon>Clostridia</taxon>
        <taxon>Eubacteriales</taxon>
        <taxon>Oscillospiraceae</taxon>
        <taxon>Ruminococcus</taxon>
    </lineage>
</organism>
<name>A0A011VVY3_RUMAL</name>
<dbReference type="EMBL" id="JEOB01000002">
    <property type="protein sequence ID" value="EXM39431.1"/>
    <property type="molecule type" value="Genomic_DNA"/>
</dbReference>
<dbReference type="PATRIC" id="fig|1341156.4.peg.1582"/>
<sequence length="318" mass="37200">MNEDNFVPVYLFTGFLEGGKTTFIQKTLEDKRFNNGDRTLLLICEEGMEEYDTKDFEKSHIYPRVIEDKDELNPINLQKLYTEVHGQRVMIEYNGMWTMNDLLNALPDSWAIYQIMNFTDANTFLNYNQNMRSLVVDKLSNCELTVFNRFDKATMDKMEFHKIVRGVSRRCDIAYEYTDGTSEYDDIEDPLPFDINADTIEVEERDYALWYRDINEEPEKYDGKRVHLKAMAAMNPKFPKGTIALGRKIMTCCVEDITFCWLASLCDEQLDLTKPKWFDVTFTVKMQKHKLYKGKGPVLVVEKLTPAEAPLQEVATFY</sequence>
<dbReference type="Gene3D" id="3.40.50.300">
    <property type="entry name" value="P-loop containing nucleotide triphosphate hydrolases"/>
    <property type="match status" value="1"/>
</dbReference>
<comment type="caution">
    <text evidence="2">The sequence shown here is derived from an EMBL/GenBank/DDBJ whole genome shotgun (WGS) entry which is preliminary data.</text>
</comment>
<accession>A0A011VVY3</accession>
<evidence type="ECO:0000313" key="3">
    <source>
        <dbReference type="Proteomes" id="UP000021369"/>
    </source>
</evidence>
<dbReference type="InterPro" id="IPR027417">
    <property type="entry name" value="P-loop_NTPase"/>
</dbReference>
<evidence type="ECO:0000313" key="2">
    <source>
        <dbReference type="EMBL" id="EXM39431.1"/>
    </source>
</evidence>
<protein>
    <submittedName>
        <fullName evidence="2">Outer membrane insertion C-signal</fullName>
    </submittedName>
</protein>
<dbReference type="RefSeq" id="WP_024857809.1">
    <property type="nucleotide sequence ID" value="NZ_JEOB01000002.1"/>
</dbReference>
<proteinExistence type="predicted"/>
<reference evidence="2 3" key="1">
    <citation type="submission" date="2013-06" db="EMBL/GenBank/DDBJ databases">
        <title>Rumen cellulosomics: divergent fiber-degrading strategies revealed by comparative genome-wide analysis of six Ruminococcal strains.</title>
        <authorList>
            <person name="Dassa B."/>
            <person name="Borovok I."/>
            <person name="Lamed R."/>
            <person name="Flint H."/>
            <person name="Yeoman C.J."/>
            <person name="White B."/>
            <person name="Bayer E.A."/>
        </authorList>
    </citation>
    <scope>NUCLEOTIDE SEQUENCE [LARGE SCALE GENOMIC DNA]</scope>
    <source>
        <strain evidence="2 3">SY3</strain>
    </source>
</reference>
<dbReference type="OrthoDB" id="9770408at2"/>
<dbReference type="InterPro" id="IPR048447">
    <property type="entry name" value="DUF1980_C"/>
</dbReference>
<gene>
    <name evidence="2" type="ORF">RASY3_05825</name>
</gene>
<dbReference type="Pfam" id="PF21537">
    <property type="entry name" value="DUF1980_C"/>
    <property type="match status" value="1"/>
</dbReference>
<evidence type="ECO:0000259" key="1">
    <source>
        <dbReference type="Pfam" id="PF21537"/>
    </source>
</evidence>
<dbReference type="Proteomes" id="UP000021369">
    <property type="component" value="Unassembled WGS sequence"/>
</dbReference>